<dbReference type="Gene3D" id="1.10.510.10">
    <property type="entry name" value="Transferase(Phosphotransferase) domain 1"/>
    <property type="match status" value="1"/>
</dbReference>
<evidence type="ECO:0000256" key="2">
    <source>
        <dbReference type="ARBA" id="ARBA00022527"/>
    </source>
</evidence>
<keyword evidence="3" id="KW-0808">Transferase</keyword>
<gene>
    <name evidence="11" type="ORF">EXE59_06745</name>
</gene>
<evidence type="ECO:0000256" key="1">
    <source>
        <dbReference type="ARBA" id="ARBA00012513"/>
    </source>
</evidence>
<dbReference type="PANTHER" id="PTHR43289">
    <property type="entry name" value="MITOGEN-ACTIVATED PROTEIN KINASE KINASE KINASE 20-RELATED"/>
    <property type="match status" value="1"/>
</dbReference>
<organism evidence="11 12">
    <name type="scientific">Nocardioides eburneiflavus</name>
    <dbReference type="NCBI Taxonomy" id="2518372"/>
    <lineage>
        <taxon>Bacteria</taxon>
        <taxon>Bacillati</taxon>
        <taxon>Actinomycetota</taxon>
        <taxon>Actinomycetes</taxon>
        <taxon>Propionibacteriales</taxon>
        <taxon>Nocardioidaceae</taxon>
        <taxon>Nocardioides</taxon>
    </lineage>
</organism>
<dbReference type="InterPro" id="IPR017441">
    <property type="entry name" value="Protein_kinase_ATP_BS"/>
</dbReference>
<dbReference type="PROSITE" id="PS00107">
    <property type="entry name" value="PROTEIN_KINASE_ATP"/>
    <property type="match status" value="1"/>
</dbReference>
<dbReference type="PROSITE" id="PS00108">
    <property type="entry name" value="PROTEIN_KINASE_ST"/>
    <property type="match status" value="1"/>
</dbReference>
<feature type="region of interest" description="Disordered" evidence="8">
    <location>
        <begin position="281"/>
        <end position="332"/>
    </location>
</feature>
<proteinExistence type="predicted"/>
<feature type="binding site" evidence="7">
    <location>
        <position position="44"/>
    </location>
    <ligand>
        <name>ATP</name>
        <dbReference type="ChEBI" id="CHEBI:30616"/>
    </ligand>
</feature>
<evidence type="ECO:0000256" key="3">
    <source>
        <dbReference type="ARBA" id="ARBA00022679"/>
    </source>
</evidence>
<dbReference type="Proteomes" id="UP000297496">
    <property type="component" value="Unassembled WGS sequence"/>
</dbReference>
<keyword evidence="9" id="KW-1133">Transmembrane helix</keyword>
<evidence type="ECO:0000313" key="12">
    <source>
        <dbReference type="Proteomes" id="UP000297496"/>
    </source>
</evidence>
<reference evidence="11 12" key="1">
    <citation type="submission" date="2019-04" db="EMBL/GenBank/DDBJ databases">
        <title>Three New Species of Nocardioides, Nocardioides euryhalodurans sp. nov., Nocardioides seonyuensis sp. nov. and Nocardioides eburneoflavus sp. nov. Isolated from Soil.</title>
        <authorList>
            <person name="Roh S.G."/>
            <person name="Lee C."/>
            <person name="Kim M.-K."/>
            <person name="Kim S.B."/>
        </authorList>
    </citation>
    <scope>NUCLEOTIDE SEQUENCE [LARGE SCALE GENOMIC DNA]</scope>
    <source>
        <strain evidence="11 12">MMS17-SY213</strain>
    </source>
</reference>
<protein>
    <recommendedName>
        <fullName evidence="1">non-specific serine/threonine protein kinase</fullName>
        <ecNumber evidence="1">2.7.11.1</ecNumber>
    </recommendedName>
</protein>
<feature type="compositionally biased region" description="Low complexity" evidence="8">
    <location>
        <begin position="305"/>
        <end position="314"/>
    </location>
</feature>
<keyword evidence="2 11" id="KW-0723">Serine/threonine-protein kinase</keyword>
<keyword evidence="6 7" id="KW-0067">ATP-binding</keyword>
<dbReference type="OrthoDB" id="9762169at2"/>
<dbReference type="EC" id="2.7.11.1" evidence="1"/>
<dbReference type="SUPFAM" id="SSF56112">
    <property type="entry name" value="Protein kinase-like (PK-like)"/>
    <property type="match status" value="1"/>
</dbReference>
<keyword evidence="5 11" id="KW-0418">Kinase</keyword>
<evidence type="ECO:0000256" key="6">
    <source>
        <dbReference type="ARBA" id="ARBA00022840"/>
    </source>
</evidence>
<dbReference type="InterPro" id="IPR011009">
    <property type="entry name" value="Kinase-like_dom_sf"/>
</dbReference>
<dbReference type="InterPro" id="IPR008271">
    <property type="entry name" value="Ser/Thr_kinase_AS"/>
</dbReference>
<dbReference type="PANTHER" id="PTHR43289:SF6">
    <property type="entry name" value="SERINE_THREONINE-PROTEIN KINASE NEKL-3"/>
    <property type="match status" value="1"/>
</dbReference>
<dbReference type="Gene3D" id="3.30.200.20">
    <property type="entry name" value="Phosphorylase Kinase, domain 1"/>
    <property type="match status" value="1"/>
</dbReference>
<keyword evidence="9" id="KW-0472">Membrane</keyword>
<dbReference type="SMART" id="SM00220">
    <property type="entry name" value="S_TKc"/>
    <property type="match status" value="1"/>
</dbReference>
<evidence type="ECO:0000256" key="5">
    <source>
        <dbReference type="ARBA" id="ARBA00022777"/>
    </source>
</evidence>
<comment type="caution">
    <text evidence="11">The sequence shown here is derived from an EMBL/GenBank/DDBJ whole genome shotgun (WGS) entry which is preliminary data.</text>
</comment>
<keyword evidence="12" id="KW-1185">Reference proteome</keyword>
<dbReference type="RefSeq" id="WP_135838215.1">
    <property type="nucleotide sequence ID" value="NZ_SRRO01000001.1"/>
</dbReference>
<dbReference type="Pfam" id="PF00069">
    <property type="entry name" value="Pkinase"/>
    <property type="match status" value="1"/>
</dbReference>
<dbReference type="CDD" id="cd14014">
    <property type="entry name" value="STKc_PknB_like"/>
    <property type="match status" value="1"/>
</dbReference>
<evidence type="ECO:0000256" key="7">
    <source>
        <dbReference type="PROSITE-ProRule" id="PRU10141"/>
    </source>
</evidence>
<dbReference type="GO" id="GO:0005524">
    <property type="term" value="F:ATP binding"/>
    <property type="evidence" value="ECO:0007669"/>
    <property type="project" value="UniProtKB-UniRule"/>
</dbReference>
<dbReference type="AlphaFoldDB" id="A0A4Z1CJN7"/>
<evidence type="ECO:0000256" key="9">
    <source>
        <dbReference type="SAM" id="Phobius"/>
    </source>
</evidence>
<sequence>MSDASAGPRVLGDRYELGPLLGRGGMADVFRAEDRTLRRAVAVKVLREAAGDESDRARFVGEARTLARLSHSGLVTVLDAGFGFTGPGAADAAAADANPFLVMELVDGRTLGRVAQDWDGGLPLEDVGSVGAQVAEALAYVHRNGVVHRDVKPGNILLGPRKRVRLADFGVARLVEDSAGHTRTGHVIGTAAYLAPEQVTGDEVSGATDVYSLGLVLLEALTGHREFPGAATEAAAARLHRDPEVPDSLPEEWRELLAGMMARDPAERPSADDVAERLRAYSPGSIPQPVESTPDAVTTPLLGRPAPAAPSSASTRVMPEPTTSPARPTRPVHDRLGDALARTLGRHATSLWGAARRSSEAQRGIAAAVAALVLFLLVVAVAGGTTSDGDDLPGNTPDELVEPLRDLHDAVEGTG</sequence>
<feature type="domain" description="Protein kinase" evidence="10">
    <location>
        <begin position="15"/>
        <end position="282"/>
    </location>
</feature>
<evidence type="ECO:0000256" key="8">
    <source>
        <dbReference type="SAM" id="MobiDB-lite"/>
    </source>
</evidence>
<feature type="transmembrane region" description="Helical" evidence="9">
    <location>
        <begin position="365"/>
        <end position="385"/>
    </location>
</feature>
<evidence type="ECO:0000313" key="11">
    <source>
        <dbReference type="EMBL" id="TGN63680.1"/>
    </source>
</evidence>
<dbReference type="InterPro" id="IPR000719">
    <property type="entry name" value="Prot_kinase_dom"/>
</dbReference>
<dbReference type="PROSITE" id="PS50011">
    <property type="entry name" value="PROTEIN_KINASE_DOM"/>
    <property type="match status" value="1"/>
</dbReference>
<dbReference type="EMBL" id="SRRO01000001">
    <property type="protein sequence ID" value="TGN63680.1"/>
    <property type="molecule type" value="Genomic_DNA"/>
</dbReference>
<keyword evidence="4 7" id="KW-0547">Nucleotide-binding</keyword>
<keyword evidence="9" id="KW-0812">Transmembrane</keyword>
<evidence type="ECO:0000259" key="10">
    <source>
        <dbReference type="PROSITE" id="PS50011"/>
    </source>
</evidence>
<accession>A0A4Z1CJN7</accession>
<name>A0A4Z1CJN7_9ACTN</name>
<evidence type="ECO:0000256" key="4">
    <source>
        <dbReference type="ARBA" id="ARBA00022741"/>
    </source>
</evidence>
<dbReference type="GO" id="GO:0004674">
    <property type="term" value="F:protein serine/threonine kinase activity"/>
    <property type="evidence" value="ECO:0007669"/>
    <property type="project" value="UniProtKB-KW"/>
</dbReference>